<accession>A0A1J5S214</accession>
<gene>
    <name evidence="2" type="ORF">GALL_197850</name>
</gene>
<organism evidence="2">
    <name type="scientific">mine drainage metagenome</name>
    <dbReference type="NCBI Taxonomy" id="410659"/>
    <lineage>
        <taxon>unclassified sequences</taxon>
        <taxon>metagenomes</taxon>
        <taxon>ecological metagenomes</taxon>
    </lineage>
</organism>
<evidence type="ECO:0000259" key="1">
    <source>
        <dbReference type="Pfam" id="PF13435"/>
    </source>
</evidence>
<dbReference type="InterPro" id="IPR036280">
    <property type="entry name" value="Multihaem_cyt_sf"/>
</dbReference>
<name>A0A1J5S214_9ZZZZ</name>
<comment type="caution">
    <text evidence="2">The sequence shown here is derived from an EMBL/GenBank/DDBJ whole genome shotgun (WGS) entry which is preliminary data.</text>
</comment>
<feature type="domain" description="Cytochrome c-552/4" evidence="1">
    <location>
        <begin position="92"/>
        <end position="149"/>
    </location>
</feature>
<proteinExistence type="predicted"/>
<dbReference type="Pfam" id="PF13435">
    <property type="entry name" value="Cytochrome_C554"/>
    <property type="match status" value="1"/>
</dbReference>
<dbReference type="Gene3D" id="1.10.1130.10">
    <property type="entry name" value="Flavocytochrome C3, Chain A"/>
    <property type="match status" value="1"/>
</dbReference>
<protein>
    <recommendedName>
        <fullName evidence="1">Cytochrome c-552/4 domain-containing protein</fullName>
    </recommendedName>
</protein>
<dbReference type="AlphaFoldDB" id="A0A1J5S214"/>
<dbReference type="SUPFAM" id="SSF48695">
    <property type="entry name" value="Multiheme cytochromes"/>
    <property type="match status" value="1"/>
</dbReference>
<dbReference type="EMBL" id="MLJW01000122">
    <property type="protein sequence ID" value="OIQ98191.1"/>
    <property type="molecule type" value="Genomic_DNA"/>
</dbReference>
<sequence>MTAAKRSPGGRESGACATRERIVWGRRKSLLALSALTLMLGACHDARQARLSGEAGTVSAFLRDYWTRPLMAQGPAPAGFSALESSLAPASCGACHASQYHDWKTSRHAHAFGPGLLGQMQGLQARDHAGHQNCLRCHAPLAEQEQSLSDALWIQNEAPNKHPVRGASWHDGLSCAACHVRGNMRYGPPAPALDLAWSRVSPPHAGWVASTAFRRSQFCAACHQFPNSAPKLDGKPLENTYVEWQTSPFARRGVSCQACHMSDGKHLWRGIHDLAMVRSGLRFDIRAPAQANNQISAGLTVISAHVGHDFPTYVTPRVLITLTQLDARGRAIRSTLQQGVIARDVSLDLQRERFDTRIPPGGTFAMKYRALRSPQARWLRYTVTVDPDYFYARLDRSWLRDPQFGAGRGALRAALRHAENSSYDLLNFKLPLQSPPSSAARR</sequence>
<evidence type="ECO:0000313" key="2">
    <source>
        <dbReference type="EMBL" id="OIQ98191.1"/>
    </source>
</evidence>
<reference evidence="2" key="1">
    <citation type="submission" date="2016-10" db="EMBL/GenBank/DDBJ databases">
        <title>Sequence of Gallionella enrichment culture.</title>
        <authorList>
            <person name="Poehlein A."/>
            <person name="Muehling M."/>
            <person name="Daniel R."/>
        </authorList>
    </citation>
    <scope>NUCLEOTIDE SEQUENCE</scope>
</reference>
<dbReference type="InterPro" id="IPR023155">
    <property type="entry name" value="Cyt_c-552/4"/>
</dbReference>